<dbReference type="GO" id="GO:0004623">
    <property type="term" value="F:phospholipase A2 activity"/>
    <property type="evidence" value="ECO:0007669"/>
    <property type="project" value="TreeGrafter"/>
</dbReference>
<dbReference type="GO" id="GO:0006644">
    <property type="term" value="P:phospholipid metabolic process"/>
    <property type="evidence" value="ECO:0007669"/>
    <property type="project" value="TreeGrafter"/>
</dbReference>
<sequence>MRRSNSVCFVAAQNGKIDMTFFTHDCFHFTIKGHEELAKGLWNNMFQPEGRKMMVSSFSDPISLICPPMEHPYIFTRPLAARSGHPPPAVCHSLAGSPPPPPPAAPHGSGMSPGYVAFTFLDCSPACPCCVGCWWGFRAIHMQSGVGQPDFATEY</sequence>
<reference evidence="1 2" key="1">
    <citation type="journal article" date="2023" name="Mol. Biol. Evol.">
        <title>Genomics of Secondarily Temperate Adaptation in the Only Non-Antarctic Icefish.</title>
        <authorList>
            <person name="Rivera-Colon A.G."/>
            <person name="Rayamajhi N."/>
            <person name="Minhas B.F."/>
            <person name="Madrigal G."/>
            <person name="Bilyk K.T."/>
            <person name="Yoon V."/>
            <person name="Hune M."/>
            <person name="Gregory S."/>
            <person name="Cheng C.H.C."/>
            <person name="Catchen J.M."/>
        </authorList>
    </citation>
    <scope>NUCLEOTIDE SEQUENCE [LARGE SCALE GENOMIC DNA]</scope>
    <source>
        <strain evidence="1">JC2023a</strain>
    </source>
</reference>
<dbReference type="Proteomes" id="UP001335648">
    <property type="component" value="Unassembled WGS sequence"/>
</dbReference>
<organism evidence="1 2">
    <name type="scientific">Champsocephalus esox</name>
    <name type="common">pike icefish</name>
    <dbReference type="NCBI Taxonomy" id="159716"/>
    <lineage>
        <taxon>Eukaryota</taxon>
        <taxon>Metazoa</taxon>
        <taxon>Chordata</taxon>
        <taxon>Craniata</taxon>
        <taxon>Vertebrata</taxon>
        <taxon>Euteleostomi</taxon>
        <taxon>Actinopterygii</taxon>
        <taxon>Neopterygii</taxon>
        <taxon>Teleostei</taxon>
        <taxon>Neoteleostei</taxon>
        <taxon>Acanthomorphata</taxon>
        <taxon>Eupercaria</taxon>
        <taxon>Perciformes</taxon>
        <taxon>Notothenioidei</taxon>
        <taxon>Channichthyidae</taxon>
        <taxon>Champsocephalus</taxon>
    </lineage>
</organism>
<dbReference type="GO" id="GO:0031526">
    <property type="term" value="C:brush border membrane"/>
    <property type="evidence" value="ECO:0007669"/>
    <property type="project" value="TreeGrafter"/>
</dbReference>
<evidence type="ECO:0000313" key="2">
    <source>
        <dbReference type="Proteomes" id="UP001335648"/>
    </source>
</evidence>
<keyword evidence="2" id="KW-1185">Reference proteome</keyword>
<dbReference type="EMBL" id="JAULUE010002064">
    <property type="protein sequence ID" value="KAK5880055.1"/>
    <property type="molecule type" value="Genomic_DNA"/>
</dbReference>
<dbReference type="GO" id="GO:0004622">
    <property type="term" value="F:phosphatidylcholine lysophospholipase activity"/>
    <property type="evidence" value="ECO:0007669"/>
    <property type="project" value="TreeGrafter"/>
</dbReference>
<dbReference type="PANTHER" id="PTHR21325:SF45">
    <property type="entry name" value="PHOSPHOLIPASE B1, MEMBRANE-ASSOCIATED"/>
    <property type="match status" value="1"/>
</dbReference>
<accession>A0AAN8B7K6</accession>
<dbReference type="AlphaFoldDB" id="A0AAN8B7K6"/>
<comment type="caution">
    <text evidence="1">The sequence shown here is derived from an EMBL/GenBank/DDBJ whole genome shotgun (WGS) entry which is preliminary data.</text>
</comment>
<dbReference type="InterPro" id="IPR038885">
    <property type="entry name" value="PLB1"/>
</dbReference>
<name>A0AAN8B7K6_9TELE</name>
<gene>
    <name evidence="1" type="ORF">CesoFtcFv8_023122</name>
</gene>
<protein>
    <submittedName>
        <fullName evidence="1">Uncharacterized protein</fullName>
    </submittedName>
</protein>
<proteinExistence type="predicted"/>
<dbReference type="PANTHER" id="PTHR21325">
    <property type="entry name" value="PHOSPHOLIPASE B, PLB1"/>
    <property type="match status" value="1"/>
</dbReference>
<dbReference type="GO" id="GO:0050253">
    <property type="term" value="F:retinyl-palmitate esterase activity"/>
    <property type="evidence" value="ECO:0007669"/>
    <property type="project" value="TreeGrafter"/>
</dbReference>
<evidence type="ECO:0000313" key="1">
    <source>
        <dbReference type="EMBL" id="KAK5880055.1"/>
    </source>
</evidence>